<name>A0A562NXM9_9RHOB</name>
<dbReference type="InterPro" id="IPR011002">
    <property type="entry name" value="FliG_a-hlx"/>
</dbReference>
<evidence type="ECO:0000256" key="8">
    <source>
        <dbReference type="ARBA" id="ARBA00023136"/>
    </source>
</evidence>
<organism evidence="14 15">
    <name type="scientific">Paracoccus sulfuroxidans</name>
    <dbReference type="NCBI Taxonomy" id="384678"/>
    <lineage>
        <taxon>Bacteria</taxon>
        <taxon>Pseudomonadati</taxon>
        <taxon>Pseudomonadota</taxon>
        <taxon>Alphaproteobacteria</taxon>
        <taxon>Rhodobacterales</taxon>
        <taxon>Paracoccaceae</taxon>
        <taxon>Paracoccus</taxon>
    </lineage>
</organism>
<keyword evidence="14" id="KW-0969">Cilium</keyword>
<keyword evidence="14" id="KW-0966">Cell projection</keyword>
<dbReference type="EMBL" id="VLKU01000002">
    <property type="protein sequence ID" value="TWI36978.1"/>
    <property type="molecule type" value="Genomic_DNA"/>
</dbReference>
<dbReference type="PANTHER" id="PTHR30534:SF0">
    <property type="entry name" value="FLAGELLAR MOTOR SWITCH PROTEIN FLIG"/>
    <property type="match status" value="1"/>
</dbReference>
<keyword evidence="8" id="KW-0472">Membrane</keyword>
<dbReference type="Gene3D" id="1.10.220.30">
    <property type="match status" value="3"/>
</dbReference>
<dbReference type="InterPro" id="IPR000090">
    <property type="entry name" value="Flg_Motor_Flig"/>
</dbReference>
<evidence type="ECO:0000256" key="7">
    <source>
        <dbReference type="ARBA" id="ARBA00022779"/>
    </source>
</evidence>
<dbReference type="SUPFAM" id="SSF48029">
    <property type="entry name" value="FliG"/>
    <property type="match status" value="2"/>
</dbReference>
<evidence type="ECO:0000256" key="5">
    <source>
        <dbReference type="ARBA" id="ARBA00022475"/>
    </source>
</evidence>
<evidence type="ECO:0000256" key="1">
    <source>
        <dbReference type="ARBA" id="ARBA00004117"/>
    </source>
</evidence>
<dbReference type="AlphaFoldDB" id="A0A562NXM9"/>
<feature type="domain" description="Flagellar motor switch protein FliG N-terminal" evidence="13">
    <location>
        <begin position="11"/>
        <end position="112"/>
    </location>
</feature>
<protein>
    <recommendedName>
        <fullName evidence="4">Flagellar motor switch protein FliG</fullName>
    </recommendedName>
</protein>
<dbReference type="GO" id="GO:0006935">
    <property type="term" value="P:chemotaxis"/>
    <property type="evidence" value="ECO:0007669"/>
    <property type="project" value="UniProtKB-KW"/>
</dbReference>
<reference evidence="14 15" key="1">
    <citation type="journal article" date="2015" name="Stand. Genomic Sci.">
        <title>Genomic Encyclopedia of Bacterial and Archaeal Type Strains, Phase III: the genomes of soil and plant-associated and newly described type strains.</title>
        <authorList>
            <person name="Whitman W.B."/>
            <person name="Woyke T."/>
            <person name="Klenk H.P."/>
            <person name="Zhou Y."/>
            <person name="Lilburn T.G."/>
            <person name="Beck B.J."/>
            <person name="De Vos P."/>
            <person name="Vandamme P."/>
            <person name="Eisen J.A."/>
            <person name="Garrity G."/>
            <person name="Hugenholtz P."/>
            <person name="Kyrpides N.C."/>
        </authorList>
    </citation>
    <scope>NUCLEOTIDE SEQUENCE [LARGE SCALE GENOMIC DNA]</scope>
    <source>
        <strain evidence="14 15">CGMCC 1.5364</strain>
    </source>
</reference>
<comment type="caution">
    <text evidence="14">The sequence shown here is derived from an EMBL/GenBank/DDBJ whole genome shotgun (WGS) entry which is preliminary data.</text>
</comment>
<evidence type="ECO:0000256" key="10">
    <source>
        <dbReference type="ARBA" id="ARBA00025598"/>
    </source>
</evidence>
<evidence type="ECO:0000313" key="14">
    <source>
        <dbReference type="EMBL" id="TWI36978.1"/>
    </source>
</evidence>
<dbReference type="InterPro" id="IPR023087">
    <property type="entry name" value="Flg_Motor_Flig_C"/>
</dbReference>
<evidence type="ECO:0000313" key="15">
    <source>
        <dbReference type="Proteomes" id="UP000316225"/>
    </source>
</evidence>
<dbReference type="PRINTS" id="PR00954">
    <property type="entry name" value="FLGMOTORFLIG"/>
</dbReference>
<dbReference type="InterPro" id="IPR032779">
    <property type="entry name" value="FliG_M"/>
</dbReference>
<feature type="domain" description="Flagellar motor switch protein FliG middle" evidence="12">
    <location>
        <begin position="123"/>
        <end position="194"/>
    </location>
</feature>
<keyword evidence="9" id="KW-0975">Bacterial flagellum</keyword>
<dbReference type="GO" id="GO:0009425">
    <property type="term" value="C:bacterial-type flagellum basal body"/>
    <property type="evidence" value="ECO:0007669"/>
    <property type="project" value="UniProtKB-SubCell"/>
</dbReference>
<dbReference type="Pfam" id="PF01706">
    <property type="entry name" value="FliG_C"/>
    <property type="match status" value="1"/>
</dbReference>
<dbReference type="Proteomes" id="UP000316225">
    <property type="component" value="Unassembled WGS sequence"/>
</dbReference>
<gene>
    <name evidence="14" type="ORF">IQ24_00768</name>
</gene>
<dbReference type="GO" id="GO:0003774">
    <property type="term" value="F:cytoskeletal motor activity"/>
    <property type="evidence" value="ECO:0007669"/>
    <property type="project" value="InterPro"/>
</dbReference>
<sequence length="349" mass="36859">MFGTALQAVGLTSRQKAAVIVRLALGDGNDLDLSTLPSALQAELAQEMALMGLVDKQTRDSIVDEFCTMLDDVGLSFPGGIDGTLDLLDGHLSQDTADRLRRMAALSGVGDPWVRIAALSSPILAELARTEAVEIAAVMFSKLPVPRAAEIFGQIAAERARQIAFAMSLIGDIDAAALRRIGHALIQAADSVPSPALEGKPVEKVGAILNFSPSATRDTVLAGLDDDDAEFAGHVRKAIFTWANIPARIDPRDISRITREVEGVTLLRALAGSQGKNLPTAQFLLGGMSTRLADSTREEMEALGKVAAKDAEEAMDLVVAAIRRMEAAGDLFLIAGEGDDEPDNPAQTP</sequence>
<comment type="subcellular location">
    <subcellularLocation>
        <location evidence="1">Bacterial flagellum basal body</location>
    </subcellularLocation>
    <subcellularLocation>
        <location evidence="2">Cell membrane</location>
        <topology evidence="2">Peripheral membrane protein</topology>
        <orientation evidence="2">Cytoplasmic side</orientation>
    </subcellularLocation>
</comment>
<proteinExistence type="inferred from homology"/>
<accession>A0A562NXM9</accession>
<evidence type="ECO:0000256" key="4">
    <source>
        <dbReference type="ARBA" id="ARBA00021870"/>
    </source>
</evidence>
<evidence type="ECO:0000256" key="6">
    <source>
        <dbReference type="ARBA" id="ARBA00022500"/>
    </source>
</evidence>
<evidence type="ECO:0000259" key="12">
    <source>
        <dbReference type="Pfam" id="PF14841"/>
    </source>
</evidence>
<dbReference type="InterPro" id="IPR028263">
    <property type="entry name" value="FliG_N"/>
</dbReference>
<evidence type="ECO:0000256" key="3">
    <source>
        <dbReference type="ARBA" id="ARBA00010299"/>
    </source>
</evidence>
<dbReference type="Pfam" id="PF14841">
    <property type="entry name" value="FliG_M"/>
    <property type="match status" value="1"/>
</dbReference>
<keyword evidence="14" id="KW-0282">Flagellum</keyword>
<keyword evidence="15" id="KW-1185">Reference proteome</keyword>
<evidence type="ECO:0000259" key="13">
    <source>
        <dbReference type="Pfam" id="PF14842"/>
    </source>
</evidence>
<evidence type="ECO:0000256" key="2">
    <source>
        <dbReference type="ARBA" id="ARBA00004413"/>
    </source>
</evidence>
<dbReference type="PANTHER" id="PTHR30534">
    <property type="entry name" value="FLAGELLAR MOTOR SWITCH PROTEIN FLIG"/>
    <property type="match status" value="1"/>
</dbReference>
<keyword evidence="6" id="KW-0145">Chemotaxis</keyword>
<evidence type="ECO:0000256" key="9">
    <source>
        <dbReference type="ARBA" id="ARBA00023143"/>
    </source>
</evidence>
<dbReference type="RefSeq" id="WP_145396406.1">
    <property type="nucleotide sequence ID" value="NZ_VLKU01000002.1"/>
</dbReference>
<keyword evidence="5" id="KW-1003">Cell membrane</keyword>
<dbReference type="GO" id="GO:0005886">
    <property type="term" value="C:plasma membrane"/>
    <property type="evidence" value="ECO:0007669"/>
    <property type="project" value="UniProtKB-SubCell"/>
</dbReference>
<dbReference type="OrthoDB" id="7616820at2"/>
<comment type="similarity">
    <text evidence="3">Belongs to the FliG family.</text>
</comment>
<feature type="domain" description="Flagellar motor switch protein FliG C-terminal" evidence="11">
    <location>
        <begin position="223"/>
        <end position="332"/>
    </location>
</feature>
<keyword evidence="7" id="KW-0283">Flagellar rotation</keyword>
<evidence type="ECO:0000259" key="11">
    <source>
        <dbReference type="Pfam" id="PF01706"/>
    </source>
</evidence>
<dbReference type="GO" id="GO:0071973">
    <property type="term" value="P:bacterial-type flagellum-dependent cell motility"/>
    <property type="evidence" value="ECO:0007669"/>
    <property type="project" value="InterPro"/>
</dbReference>
<comment type="function">
    <text evidence="10">FliG is one of three proteins (FliG, FliN, FliM) that forms the rotor-mounted switch complex (C ring), located at the base of the basal body. This complex interacts with the CheY and CheZ chemotaxis proteins, in addition to contacting components of the motor that determine the direction of flagellar rotation.</text>
</comment>
<dbReference type="Pfam" id="PF14842">
    <property type="entry name" value="FliG_N"/>
    <property type="match status" value="1"/>
</dbReference>